<dbReference type="OrthoDB" id="286107at2759"/>
<organism evidence="2 3">
    <name type="scientific">Protopolystoma xenopodis</name>
    <dbReference type="NCBI Taxonomy" id="117903"/>
    <lineage>
        <taxon>Eukaryota</taxon>
        <taxon>Metazoa</taxon>
        <taxon>Spiralia</taxon>
        <taxon>Lophotrochozoa</taxon>
        <taxon>Platyhelminthes</taxon>
        <taxon>Monogenea</taxon>
        <taxon>Polyopisthocotylea</taxon>
        <taxon>Polystomatidea</taxon>
        <taxon>Polystomatidae</taxon>
        <taxon>Protopolystoma</taxon>
    </lineage>
</organism>
<protein>
    <submittedName>
        <fullName evidence="2">Uncharacterized protein</fullName>
    </submittedName>
</protein>
<evidence type="ECO:0000313" key="2">
    <source>
        <dbReference type="EMBL" id="VEL14429.1"/>
    </source>
</evidence>
<dbReference type="EMBL" id="CAAALY010021110">
    <property type="protein sequence ID" value="VEL14429.1"/>
    <property type="molecule type" value="Genomic_DNA"/>
</dbReference>
<accession>A0A3S4ZXH4</accession>
<dbReference type="AlphaFoldDB" id="A0A3S4ZXH4"/>
<dbReference type="Proteomes" id="UP000784294">
    <property type="component" value="Unassembled WGS sequence"/>
</dbReference>
<feature type="compositionally biased region" description="Gly residues" evidence="1">
    <location>
        <begin position="116"/>
        <end position="131"/>
    </location>
</feature>
<evidence type="ECO:0000313" key="3">
    <source>
        <dbReference type="Proteomes" id="UP000784294"/>
    </source>
</evidence>
<proteinExistence type="predicted"/>
<sequence length="258" mass="26440">MVELAVNEIITSLKAHLPIDVAIALCAETGYACLSQDAKKHRCMDCQPCAYYVLLNHFTQRNTEALVKCIRLTLDYFKRQLQASISHFGRDTDSTTSSTITGMGGPSAGSQINGSGSSGSGPSGEIGGGGPSLTSGATGPGVGIAGVGSGSGMGGAGGGSLSTSGPTGVSVAGGVTSGGGSLLTMSSTIGSGLRSDKRVPLFKGQLVLSIPNVLTRPSLDEFQVGLNKAINCILRMTESIEPWKHMLLNHRQQQKVSL</sequence>
<evidence type="ECO:0000256" key="1">
    <source>
        <dbReference type="SAM" id="MobiDB-lite"/>
    </source>
</evidence>
<comment type="caution">
    <text evidence="2">The sequence shown here is derived from an EMBL/GenBank/DDBJ whole genome shotgun (WGS) entry which is preliminary data.</text>
</comment>
<gene>
    <name evidence="2" type="ORF">PXEA_LOCUS7869</name>
</gene>
<keyword evidence="3" id="KW-1185">Reference proteome</keyword>
<reference evidence="2" key="1">
    <citation type="submission" date="2018-11" db="EMBL/GenBank/DDBJ databases">
        <authorList>
            <consortium name="Pathogen Informatics"/>
        </authorList>
    </citation>
    <scope>NUCLEOTIDE SEQUENCE</scope>
</reference>
<feature type="region of interest" description="Disordered" evidence="1">
    <location>
        <begin position="88"/>
        <end position="146"/>
    </location>
</feature>
<name>A0A3S4ZXH4_9PLAT</name>